<name>A0A382L4V5_9ZZZZ</name>
<dbReference type="Gene3D" id="3.40.50.1100">
    <property type="match status" value="1"/>
</dbReference>
<evidence type="ECO:0008006" key="2">
    <source>
        <dbReference type="Google" id="ProtNLM"/>
    </source>
</evidence>
<sequence>MNLHQDVIIAADRIHPYIRKTHLTNSRPFSNLVNADVWFKLESLQITGS</sequence>
<dbReference type="AlphaFoldDB" id="A0A382L4V5"/>
<evidence type="ECO:0000313" key="1">
    <source>
        <dbReference type="EMBL" id="SVC31700.1"/>
    </source>
</evidence>
<protein>
    <recommendedName>
        <fullName evidence="2">Tryptophan synthase beta chain-like PALP domain-containing protein</fullName>
    </recommendedName>
</protein>
<dbReference type="EMBL" id="UINC01084757">
    <property type="protein sequence ID" value="SVC31700.1"/>
    <property type="molecule type" value="Genomic_DNA"/>
</dbReference>
<gene>
    <name evidence="1" type="ORF">METZ01_LOCUS284554</name>
</gene>
<accession>A0A382L4V5</accession>
<dbReference type="SUPFAM" id="SSF53686">
    <property type="entry name" value="Tryptophan synthase beta subunit-like PLP-dependent enzymes"/>
    <property type="match status" value="1"/>
</dbReference>
<organism evidence="1">
    <name type="scientific">marine metagenome</name>
    <dbReference type="NCBI Taxonomy" id="408172"/>
    <lineage>
        <taxon>unclassified sequences</taxon>
        <taxon>metagenomes</taxon>
        <taxon>ecological metagenomes</taxon>
    </lineage>
</organism>
<dbReference type="InterPro" id="IPR036052">
    <property type="entry name" value="TrpB-like_PALP_sf"/>
</dbReference>
<reference evidence="1" key="1">
    <citation type="submission" date="2018-05" db="EMBL/GenBank/DDBJ databases">
        <authorList>
            <person name="Lanie J.A."/>
            <person name="Ng W.-L."/>
            <person name="Kazmierczak K.M."/>
            <person name="Andrzejewski T.M."/>
            <person name="Davidsen T.M."/>
            <person name="Wayne K.J."/>
            <person name="Tettelin H."/>
            <person name="Glass J.I."/>
            <person name="Rusch D."/>
            <person name="Podicherti R."/>
            <person name="Tsui H.-C.T."/>
            <person name="Winkler M.E."/>
        </authorList>
    </citation>
    <scope>NUCLEOTIDE SEQUENCE</scope>
</reference>
<proteinExistence type="predicted"/>
<feature type="non-terminal residue" evidence="1">
    <location>
        <position position="49"/>
    </location>
</feature>